<name>A0A5C8UQT5_9MICO</name>
<proteinExistence type="predicted"/>
<feature type="transmembrane region" description="Helical" evidence="1">
    <location>
        <begin position="62"/>
        <end position="85"/>
    </location>
</feature>
<comment type="caution">
    <text evidence="2">The sequence shown here is derived from an EMBL/GenBank/DDBJ whole genome shotgun (WGS) entry which is preliminary data.</text>
</comment>
<evidence type="ECO:0008006" key="4">
    <source>
        <dbReference type="Google" id="ProtNLM"/>
    </source>
</evidence>
<sequence>MATAGVYPNIGAVGGQSTLITIIGALLTITLIVACLMLIISAVAWAIAAAHGNYNTVAKARTGVLVAVGAAALAGAGVAWMNFLLHIGSTL</sequence>
<evidence type="ECO:0000313" key="3">
    <source>
        <dbReference type="Proteomes" id="UP000321379"/>
    </source>
</evidence>
<gene>
    <name evidence="2" type="ORF">FVP33_11725</name>
</gene>
<dbReference type="InterPro" id="IPR046094">
    <property type="entry name" value="DUF6112"/>
</dbReference>
<evidence type="ECO:0000313" key="2">
    <source>
        <dbReference type="EMBL" id="TXN29807.1"/>
    </source>
</evidence>
<accession>A0A5C8UQT5</accession>
<organism evidence="2 3">
    <name type="scientific">Lacisediminihabitans profunda</name>
    <dbReference type="NCBI Taxonomy" id="2594790"/>
    <lineage>
        <taxon>Bacteria</taxon>
        <taxon>Bacillati</taxon>
        <taxon>Actinomycetota</taxon>
        <taxon>Actinomycetes</taxon>
        <taxon>Micrococcales</taxon>
        <taxon>Microbacteriaceae</taxon>
        <taxon>Lacisediminihabitans</taxon>
    </lineage>
</organism>
<dbReference type="AlphaFoldDB" id="A0A5C8UQT5"/>
<dbReference type="RefSeq" id="WP_147783850.1">
    <property type="nucleotide sequence ID" value="NZ_VRMG01000008.1"/>
</dbReference>
<reference evidence="2 3" key="1">
    <citation type="submission" date="2019-08" db="EMBL/GenBank/DDBJ databases">
        <title>Bacterial whole genome sequence for Glaciihabitans sp. CHu50b-6-2.</title>
        <authorList>
            <person name="Jin L."/>
        </authorList>
    </citation>
    <scope>NUCLEOTIDE SEQUENCE [LARGE SCALE GENOMIC DNA]</scope>
    <source>
        <strain evidence="2 3">CHu50b-6-2</strain>
    </source>
</reference>
<evidence type="ECO:0000256" key="1">
    <source>
        <dbReference type="SAM" id="Phobius"/>
    </source>
</evidence>
<feature type="transmembrane region" description="Helical" evidence="1">
    <location>
        <begin position="20"/>
        <end position="50"/>
    </location>
</feature>
<dbReference type="Pfam" id="PF19607">
    <property type="entry name" value="DUF6112"/>
    <property type="match status" value="1"/>
</dbReference>
<keyword evidence="1" id="KW-1133">Transmembrane helix</keyword>
<protein>
    <recommendedName>
        <fullName evidence="4">Integral membrane protein</fullName>
    </recommendedName>
</protein>
<keyword evidence="1" id="KW-0472">Membrane</keyword>
<dbReference type="Proteomes" id="UP000321379">
    <property type="component" value="Unassembled WGS sequence"/>
</dbReference>
<keyword evidence="1" id="KW-0812">Transmembrane</keyword>
<keyword evidence="3" id="KW-1185">Reference proteome</keyword>
<dbReference type="EMBL" id="VRMG01000008">
    <property type="protein sequence ID" value="TXN29807.1"/>
    <property type="molecule type" value="Genomic_DNA"/>
</dbReference>